<dbReference type="EMBL" id="JAGIOP010000002">
    <property type="protein sequence ID" value="MBP2454778.1"/>
    <property type="molecule type" value="Genomic_DNA"/>
</dbReference>
<keyword evidence="7 8" id="KW-0503">Monooxygenase</keyword>
<dbReference type="SUPFAM" id="SSF51905">
    <property type="entry name" value="FAD/NAD(P)-binding domain"/>
    <property type="match status" value="1"/>
</dbReference>
<dbReference type="Proteomes" id="UP000694460">
    <property type="component" value="Unassembled WGS sequence"/>
</dbReference>
<dbReference type="InterPro" id="IPR036188">
    <property type="entry name" value="FAD/NAD-bd_sf"/>
</dbReference>
<evidence type="ECO:0000313" key="8">
    <source>
        <dbReference type="EMBL" id="MBP2454778.1"/>
    </source>
</evidence>
<protein>
    <submittedName>
        <fullName evidence="8">Cyclohexanone monooxygenase</fullName>
        <ecNumber evidence="8">1.14.13.22</ecNumber>
    </submittedName>
</protein>
<reference evidence="8 9" key="1">
    <citation type="submission" date="2021-03" db="EMBL/GenBank/DDBJ databases">
        <title>Sequencing the genomes of 1000 actinobacteria strains.</title>
        <authorList>
            <person name="Klenk H.-P."/>
        </authorList>
    </citation>
    <scope>NUCLEOTIDE SEQUENCE [LARGE SCALE GENOMIC DNA]</scope>
    <source>
        <strain evidence="8 9">DSM 46713</strain>
    </source>
</reference>
<dbReference type="EC" id="1.14.13.22" evidence="8"/>
<evidence type="ECO:0000256" key="2">
    <source>
        <dbReference type="ARBA" id="ARBA00010139"/>
    </source>
</evidence>
<keyword evidence="3" id="KW-0285">Flavoprotein</keyword>
<dbReference type="GO" id="GO:0018667">
    <property type="term" value="F:cyclohexanone monooxygenase activity"/>
    <property type="evidence" value="ECO:0007669"/>
    <property type="project" value="UniProtKB-EC"/>
</dbReference>
<evidence type="ECO:0000313" key="9">
    <source>
        <dbReference type="Proteomes" id="UP000694460"/>
    </source>
</evidence>
<evidence type="ECO:0000256" key="5">
    <source>
        <dbReference type="ARBA" id="ARBA00022857"/>
    </source>
</evidence>
<evidence type="ECO:0000256" key="6">
    <source>
        <dbReference type="ARBA" id="ARBA00023002"/>
    </source>
</evidence>
<comment type="caution">
    <text evidence="8">The sequence shown here is derived from an EMBL/GenBank/DDBJ whole genome shotgun (WGS) entry which is preliminary data.</text>
</comment>
<keyword evidence="5" id="KW-0521">NADP</keyword>
<dbReference type="Gene3D" id="3.50.50.60">
    <property type="entry name" value="FAD/NAD(P)-binding domain"/>
    <property type="match status" value="2"/>
</dbReference>
<dbReference type="PANTHER" id="PTHR43098:SF4">
    <property type="entry name" value="BLR3857 PROTEIN"/>
    <property type="match status" value="1"/>
</dbReference>
<gene>
    <name evidence="8" type="ORF">JOF57_004691</name>
</gene>
<name>A0ABS5A042_9MYCO</name>
<accession>A0ABS5A042</accession>
<keyword evidence="6 8" id="KW-0560">Oxidoreductase</keyword>
<comment type="cofactor">
    <cofactor evidence="1">
        <name>FAD</name>
        <dbReference type="ChEBI" id="CHEBI:57692"/>
    </cofactor>
</comment>
<evidence type="ECO:0000256" key="7">
    <source>
        <dbReference type="ARBA" id="ARBA00023033"/>
    </source>
</evidence>
<evidence type="ECO:0000256" key="1">
    <source>
        <dbReference type="ARBA" id="ARBA00001974"/>
    </source>
</evidence>
<dbReference type="InterPro" id="IPR050775">
    <property type="entry name" value="FAD-binding_Monooxygenases"/>
</dbReference>
<dbReference type="RefSeq" id="WP_209920519.1">
    <property type="nucleotide sequence ID" value="NZ_JAGIOP010000002.1"/>
</dbReference>
<keyword evidence="9" id="KW-1185">Reference proteome</keyword>
<dbReference type="Pfam" id="PF13450">
    <property type="entry name" value="NAD_binding_8"/>
    <property type="match status" value="1"/>
</dbReference>
<keyword evidence="4" id="KW-0274">FAD</keyword>
<comment type="similarity">
    <text evidence="2">Belongs to the FAD-binding monooxygenase family.</text>
</comment>
<sequence>MASSQIDTDALRQKYAQERDKRLRSDGTGQYVRLADLPGQSEDPFLPVEAREPKTDHVTVAVIGGGFSGLLTGARLKEAGIDSVRILDKAGDFGGVWYWNRYPGAQCDTASMVYMPLLEETGHVPTEKYAHGPEIYAQAQRIGKLYGLYSDVLFHTEITDLEWQEAQSRWLVSTNRGDSFTAQFIAMGTGPLSVAQLPGIPGIETFQGHSFHTSRWDYSYSGGDASGAPLEKLADKRVAVIGTGATAVQCVPQLAKDCKELFVFQRTPSAVAERKNHPIDPQWFEQMVEETGPGWQQRWMENFTTIWDGVLSEPDEMDADSDPVDLVQDGWTELAQEMKAAIHAVPMQERTLENIMLALEGTDNATMERIRARVDDVVSDPETAEKLKAWYRRMCKRPCFHDEYLQAFNRPNVHLIDTEGKGVERITESGVVVNGKQYDVDVIVYATGFEFLGGKHIDRLGYDPVGRDGRLLSDHWADGMRTLHGMHVHGFPNMFLLQMFQGAFMGANVPHNYVEQAKTIARLVKHATENGNAEVEVTASGEDQWVEMLLANGRPVGTQDCTPGYYNNEGREPTRKDRLDVGYPAGSMAFFKLEKQWRSAGTFEGLTLR</sequence>
<organism evidence="8 9">
    <name type="scientific">Mycolicibacterium lutetiense</name>
    <dbReference type="NCBI Taxonomy" id="1641992"/>
    <lineage>
        <taxon>Bacteria</taxon>
        <taxon>Bacillati</taxon>
        <taxon>Actinomycetota</taxon>
        <taxon>Actinomycetes</taxon>
        <taxon>Mycobacteriales</taxon>
        <taxon>Mycobacteriaceae</taxon>
        <taxon>Mycolicibacterium</taxon>
    </lineage>
</organism>
<proteinExistence type="inferred from homology"/>
<evidence type="ECO:0000256" key="3">
    <source>
        <dbReference type="ARBA" id="ARBA00022630"/>
    </source>
</evidence>
<dbReference type="PANTHER" id="PTHR43098">
    <property type="entry name" value="L-ORNITHINE N(5)-MONOOXYGENASE-RELATED"/>
    <property type="match status" value="1"/>
</dbReference>
<evidence type="ECO:0000256" key="4">
    <source>
        <dbReference type="ARBA" id="ARBA00022827"/>
    </source>
</evidence>